<dbReference type="GO" id="GO:0009134">
    <property type="term" value="P:nucleoside diphosphate catabolic process"/>
    <property type="evidence" value="ECO:0007669"/>
    <property type="project" value="TreeGrafter"/>
</dbReference>
<evidence type="ECO:0000256" key="6">
    <source>
        <dbReference type="ARBA" id="ARBA00031428"/>
    </source>
</evidence>
<evidence type="ECO:0000256" key="9">
    <source>
        <dbReference type="SAM" id="Phobius"/>
    </source>
</evidence>
<comment type="catalytic activity">
    <reaction evidence="8">
        <text>a ribonucleoside 5'-triphosphate + 2 H2O = a ribonucleoside 5'-phosphate + 2 phosphate + 2 H(+)</text>
        <dbReference type="Rhea" id="RHEA:36795"/>
        <dbReference type="ChEBI" id="CHEBI:15377"/>
        <dbReference type="ChEBI" id="CHEBI:15378"/>
        <dbReference type="ChEBI" id="CHEBI:43474"/>
        <dbReference type="ChEBI" id="CHEBI:58043"/>
        <dbReference type="ChEBI" id="CHEBI:61557"/>
        <dbReference type="EC" id="3.6.1.5"/>
    </reaction>
</comment>
<evidence type="ECO:0000256" key="1">
    <source>
        <dbReference type="ARBA" id="ARBA00009283"/>
    </source>
</evidence>
<dbReference type="GO" id="GO:0017110">
    <property type="term" value="F:nucleoside diphosphate phosphatase activity"/>
    <property type="evidence" value="ECO:0007669"/>
    <property type="project" value="TreeGrafter"/>
</dbReference>
<dbReference type="GO" id="GO:0016020">
    <property type="term" value="C:membrane"/>
    <property type="evidence" value="ECO:0007669"/>
    <property type="project" value="TreeGrafter"/>
</dbReference>
<dbReference type="InterPro" id="IPR000407">
    <property type="entry name" value="GDA1_CD39_NTPase"/>
</dbReference>
<dbReference type="OrthoDB" id="6372431at2759"/>
<dbReference type="Proteomes" id="UP000886595">
    <property type="component" value="Unassembled WGS sequence"/>
</dbReference>
<dbReference type="EMBL" id="JAAMPC010000013">
    <property type="protein sequence ID" value="KAG2268231.1"/>
    <property type="molecule type" value="Genomic_DNA"/>
</dbReference>
<dbReference type="Gene3D" id="3.30.420.40">
    <property type="match status" value="1"/>
</dbReference>
<keyword evidence="11" id="KW-1185">Reference proteome</keyword>
<dbReference type="Pfam" id="PF01150">
    <property type="entry name" value="GDA1_CD39"/>
    <property type="match status" value="1"/>
</dbReference>
<evidence type="ECO:0000256" key="4">
    <source>
        <dbReference type="ARBA" id="ARBA00030084"/>
    </source>
</evidence>
<evidence type="ECO:0000313" key="10">
    <source>
        <dbReference type="EMBL" id="KAG2268231.1"/>
    </source>
</evidence>
<evidence type="ECO:0000256" key="2">
    <source>
        <dbReference type="ARBA" id="ARBA00012148"/>
    </source>
</evidence>
<dbReference type="PANTHER" id="PTHR11782:SF129">
    <property type="entry name" value="APYRASE"/>
    <property type="match status" value="1"/>
</dbReference>
<sequence length="133" mass="14748">MDPLHLHTQPGQRSSLAKPKCKPKKSIILIIVGSAAIALIIFFVCYTFLLSGRNRRVSLRYSVVIDGGSSGTRVHVFGYRIESGNPVFDFSGDDGYASMKLSPGLSSYAGDPEERAFRWRSLWSSRKESSEEC</sequence>
<evidence type="ECO:0000313" key="11">
    <source>
        <dbReference type="Proteomes" id="UP000886595"/>
    </source>
</evidence>
<comment type="similarity">
    <text evidence="1">Belongs to the GDA1/CD39 NTPase family.</text>
</comment>
<keyword evidence="9" id="KW-1133">Transmembrane helix</keyword>
<evidence type="ECO:0000256" key="8">
    <source>
        <dbReference type="ARBA" id="ARBA00049175"/>
    </source>
</evidence>
<comment type="caution">
    <text evidence="10">The sequence shown here is derived from an EMBL/GenBank/DDBJ whole genome shotgun (WGS) entry which is preliminary data.</text>
</comment>
<evidence type="ECO:0000256" key="3">
    <source>
        <dbReference type="ARBA" id="ARBA00022801"/>
    </source>
</evidence>
<keyword evidence="9" id="KW-0472">Membrane</keyword>
<dbReference type="AlphaFoldDB" id="A0A8X7U8J4"/>
<accession>A0A8X7U8J4</accession>
<evidence type="ECO:0000256" key="5">
    <source>
        <dbReference type="ARBA" id="ARBA00031370"/>
    </source>
</evidence>
<name>A0A8X7U8J4_BRACI</name>
<feature type="transmembrane region" description="Helical" evidence="9">
    <location>
        <begin position="27"/>
        <end position="50"/>
    </location>
</feature>
<protein>
    <recommendedName>
        <fullName evidence="2">apyrase</fullName>
        <ecNumber evidence="2">3.6.1.5</ecNumber>
    </recommendedName>
    <alternativeName>
        <fullName evidence="6">ATP-diphosphatase</fullName>
    </alternativeName>
    <alternativeName>
        <fullName evidence="7">ATP-diphosphohydrolase</fullName>
    </alternativeName>
    <alternativeName>
        <fullName evidence="4">Adenosine diphosphatase</fullName>
    </alternativeName>
    <alternativeName>
        <fullName evidence="5">NTPDase</fullName>
    </alternativeName>
</protein>
<organism evidence="10 11">
    <name type="scientific">Brassica carinata</name>
    <name type="common">Ethiopian mustard</name>
    <name type="synonym">Abyssinian cabbage</name>
    <dbReference type="NCBI Taxonomy" id="52824"/>
    <lineage>
        <taxon>Eukaryota</taxon>
        <taxon>Viridiplantae</taxon>
        <taxon>Streptophyta</taxon>
        <taxon>Embryophyta</taxon>
        <taxon>Tracheophyta</taxon>
        <taxon>Spermatophyta</taxon>
        <taxon>Magnoliopsida</taxon>
        <taxon>eudicotyledons</taxon>
        <taxon>Gunneridae</taxon>
        <taxon>Pentapetalae</taxon>
        <taxon>rosids</taxon>
        <taxon>malvids</taxon>
        <taxon>Brassicales</taxon>
        <taxon>Brassicaceae</taxon>
        <taxon>Brassiceae</taxon>
        <taxon>Brassica</taxon>
    </lineage>
</organism>
<proteinExistence type="inferred from homology"/>
<keyword evidence="9" id="KW-0812">Transmembrane</keyword>
<dbReference type="PANTHER" id="PTHR11782">
    <property type="entry name" value="ADENOSINE/GUANOSINE DIPHOSPHATASE"/>
    <property type="match status" value="1"/>
</dbReference>
<dbReference type="GO" id="GO:0004050">
    <property type="term" value="F:apyrase activity"/>
    <property type="evidence" value="ECO:0007669"/>
    <property type="project" value="UniProtKB-EC"/>
</dbReference>
<keyword evidence="3" id="KW-0378">Hydrolase</keyword>
<dbReference type="EC" id="3.6.1.5" evidence="2"/>
<reference evidence="10 11" key="1">
    <citation type="submission" date="2020-02" db="EMBL/GenBank/DDBJ databases">
        <authorList>
            <person name="Ma Q."/>
            <person name="Huang Y."/>
            <person name="Song X."/>
            <person name="Pei D."/>
        </authorList>
    </citation>
    <scope>NUCLEOTIDE SEQUENCE [LARGE SCALE GENOMIC DNA]</scope>
    <source>
        <strain evidence="10">Sxm20200214</strain>
        <tissue evidence="10">Leaf</tissue>
    </source>
</reference>
<gene>
    <name evidence="10" type="ORF">Bca52824_062786</name>
</gene>
<evidence type="ECO:0000256" key="7">
    <source>
        <dbReference type="ARBA" id="ARBA00032306"/>
    </source>
</evidence>